<accession>A0ABR2XTP5</accession>
<organism evidence="1 2">
    <name type="scientific">Seiridium cardinale</name>
    <dbReference type="NCBI Taxonomy" id="138064"/>
    <lineage>
        <taxon>Eukaryota</taxon>
        <taxon>Fungi</taxon>
        <taxon>Dikarya</taxon>
        <taxon>Ascomycota</taxon>
        <taxon>Pezizomycotina</taxon>
        <taxon>Sordariomycetes</taxon>
        <taxon>Xylariomycetidae</taxon>
        <taxon>Amphisphaeriales</taxon>
        <taxon>Sporocadaceae</taxon>
        <taxon>Seiridium</taxon>
    </lineage>
</organism>
<evidence type="ECO:0000313" key="1">
    <source>
        <dbReference type="EMBL" id="KAK9776981.1"/>
    </source>
</evidence>
<sequence length="433" mass="49482">MAATEFRQFPQLPREIQDMIWVFHEASKPVTRHYFRLNGTDFIYTAVDPVHRTFLRNLHEEKSPKKMRLSCVCKSVYEKIEFAGSVYVTKHSMPISSMWQPPEDRSGWIKASYPSSAYVNFERDIFIFQNPFQPNSEPLDIQSVPDRRINITLDKTITWASHVQHVAVYPRKMGAHHADRLLEIQSFTKTLRDMENLKTVYLVWSPKKRGCAFAPMSTWSGKDVNKAGFVELSRFLKKHRESRNDELSNDQGLYAFHRLQAKLERRRQWHHNHLWGDKTVEQVVRLILLQEHTIRTTNIQCAPSSLSDFVLLKYTFVGGCPNFVVCAGCFAGLFALLNPGCFFERGYAIPGNQPVLCTFNPASQTSSLSSRDSPKYSTLACDPASLLRADMVVGPAVSEERARAQPRLVRPRRSAHLPCVLGILLPDAGRALD</sequence>
<comment type="caution">
    <text evidence="1">The sequence shown here is derived from an EMBL/GenBank/DDBJ whole genome shotgun (WGS) entry which is preliminary data.</text>
</comment>
<evidence type="ECO:0000313" key="2">
    <source>
        <dbReference type="Proteomes" id="UP001465668"/>
    </source>
</evidence>
<dbReference type="EMBL" id="JARVKM010000024">
    <property type="protein sequence ID" value="KAK9776981.1"/>
    <property type="molecule type" value="Genomic_DNA"/>
</dbReference>
<keyword evidence="2" id="KW-1185">Reference proteome</keyword>
<proteinExistence type="predicted"/>
<name>A0ABR2XTP5_9PEZI</name>
<reference evidence="1 2" key="1">
    <citation type="submission" date="2024-02" db="EMBL/GenBank/DDBJ databases">
        <title>First draft genome assembly of two strains of Seiridium cardinale.</title>
        <authorList>
            <person name="Emiliani G."/>
            <person name="Scali E."/>
        </authorList>
    </citation>
    <scope>NUCLEOTIDE SEQUENCE [LARGE SCALE GENOMIC DNA]</scope>
    <source>
        <strain evidence="1 2">BM-138-000479</strain>
    </source>
</reference>
<dbReference type="Proteomes" id="UP001465668">
    <property type="component" value="Unassembled WGS sequence"/>
</dbReference>
<protein>
    <submittedName>
        <fullName evidence="1">F-box domain-containing protein</fullName>
    </submittedName>
</protein>
<gene>
    <name evidence="1" type="ORF">SCAR479_06382</name>
</gene>